<dbReference type="InterPro" id="IPR054722">
    <property type="entry name" value="PolX-like_BBD"/>
</dbReference>
<dbReference type="EMBL" id="NBIV01000045">
    <property type="protein sequence ID" value="PXF46065.1"/>
    <property type="molecule type" value="Genomic_DNA"/>
</dbReference>
<evidence type="ECO:0000259" key="2">
    <source>
        <dbReference type="Pfam" id="PF22936"/>
    </source>
</evidence>
<evidence type="ECO:0000256" key="1">
    <source>
        <dbReference type="SAM" id="MobiDB-lite"/>
    </source>
</evidence>
<feature type="domain" description="Retrovirus-related Pol polyprotein from transposon TNT 1-94-like beta-barrel" evidence="2">
    <location>
        <begin position="91"/>
        <end position="173"/>
    </location>
</feature>
<keyword evidence="4" id="KW-1185">Reference proteome</keyword>
<name>A0A2V3IVF1_9FLOR</name>
<dbReference type="Proteomes" id="UP000247409">
    <property type="component" value="Unassembled WGS sequence"/>
</dbReference>
<evidence type="ECO:0000313" key="4">
    <source>
        <dbReference type="Proteomes" id="UP000247409"/>
    </source>
</evidence>
<reference evidence="3 4" key="1">
    <citation type="journal article" date="2018" name="Mol. Biol. Evol.">
        <title>Analysis of the draft genome of the red seaweed Gracilariopsis chorda provides insights into genome size evolution in Rhodophyta.</title>
        <authorList>
            <person name="Lee J."/>
            <person name="Yang E.C."/>
            <person name="Graf L."/>
            <person name="Yang J.H."/>
            <person name="Qiu H."/>
            <person name="Zel Zion U."/>
            <person name="Chan C.X."/>
            <person name="Stephens T.G."/>
            <person name="Weber A.P.M."/>
            <person name="Boo G.H."/>
            <person name="Boo S.M."/>
            <person name="Kim K.M."/>
            <person name="Shin Y."/>
            <person name="Jung M."/>
            <person name="Lee S.J."/>
            <person name="Yim H.S."/>
            <person name="Lee J.H."/>
            <person name="Bhattacharya D."/>
            <person name="Yoon H.S."/>
        </authorList>
    </citation>
    <scope>NUCLEOTIDE SEQUENCE [LARGE SCALE GENOMIC DNA]</scope>
    <source>
        <strain evidence="3 4">SKKU-2015</strain>
        <tissue evidence="3">Whole body</tissue>
    </source>
</reference>
<dbReference type="AlphaFoldDB" id="A0A2V3IVF1"/>
<gene>
    <name evidence="3" type="ORF">BWQ96_04165</name>
</gene>
<accession>A0A2V3IVF1</accession>
<feature type="compositionally biased region" description="Basic and acidic residues" evidence="1">
    <location>
        <begin position="22"/>
        <end position="37"/>
    </location>
</feature>
<dbReference type="Pfam" id="PF22936">
    <property type="entry name" value="Pol_BBD"/>
    <property type="match status" value="1"/>
</dbReference>
<evidence type="ECO:0000313" key="3">
    <source>
        <dbReference type="EMBL" id="PXF46065.1"/>
    </source>
</evidence>
<sequence>MRNWWHNPESKNYKGEKKRRVKDHDNTGNGNDNEHDSVTCSSVVLLGNEKTNEDEEIDLQFEAQHTKHNLMLRETGYVTNHRVRSARETRWYLDFSASTHMTNNLHFFVHGQQSSDNKHVFVGDGSTIKLNGQGNAECWAIDGQGKLVKIQLCDVLYVSQLICNLLSVSAIRRRMFMKLFLSDDDEDIIGVVLKQKSVNIPVMGKELSEWLYEMELKLHDHLDKSLNTCMPEHFTVTWHRCLGDARADYIRSTLRLVSGVRPEPIQDIGNCEPFAEGKARRKPYRPNTASSQDMEVLDFVQLDVMGPINIKSLSKSKYIVT</sequence>
<proteinExistence type="predicted"/>
<feature type="region of interest" description="Disordered" evidence="1">
    <location>
        <begin position="1"/>
        <end position="38"/>
    </location>
</feature>
<comment type="caution">
    <text evidence="3">The sequence shown here is derived from an EMBL/GenBank/DDBJ whole genome shotgun (WGS) entry which is preliminary data.</text>
</comment>
<dbReference type="STRING" id="448386.A0A2V3IVF1"/>
<organism evidence="3 4">
    <name type="scientific">Gracilariopsis chorda</name>
    <dbReference type="NCBI Taxonomy" id="448386"/>
    <lineage>
        <taxon>Eukaryota</taxon>
        <taxon>Rhodophyta</taxon>
        <taxon>Florideophyceae</taxon>
        <taxon>Rhodymeniophycidae</taxon>
        <taxon>Gracilariales</taxon>
        <taxon>Gracilariaceae</taxon>
        <taxon>Gracilariopsis</taxon>
    </lineage>
</organism>
<dbReference type="OrthoDB" id="1932348at2759"/>
<protein>
    <recommendedName>
        <fullName evidence="2">Retrovirus-related Pol polyprotein from transposon TNT 1-94-like beta-barrel domain-containing protein</fullName>
    </recommendedName>
</protein>